<name>A0A118KL32_BURCE</name>
<organism evidence="1 2">
    <name type="scientific">Burkholderia cepacia</name>
    <name type="common">Pseudomonas cepacia</name>
    <dbReference type="NCBI Taxonomy" id="292"/>
    <lineage>
        <taxon>Bacteria</taxon>
        <taxon>Pseudomonadati</taxon>
        <taxon>Pseudomonadota</taxon>
        <taxon>Betaproteobacteria</taxon>
        <taxon>Burkholderiales</taxon>
        <taxon>Burkholderiaceae</taxon>
        <taxon>Burkholderia</taxon>
        <taxon>Burkholderia cepacia complex</taxon>
    </lineage>
</organism>
<gene>
    <name evidence="1" type="ORF">WS90_07480</name>
</gene>
<dbReference type="AlphaFoldDB" id="A0A118KL32"/>
<dbReference type="Proteomes" id="UP000069001">
    <property type="component" value="Unassembled WGS sequence"/>
</dbReference>
<evidence type="ECO:0000313" key="1">
    <source>
        <dbReference type="EMBL" id="KVK86118.1"/>
    </source>
</evidence>
<protein>
    <submittedName>
        <fullName evidence="1">Uncharacterized protein</fullName>
    </submittedName>
</protein>
<comment type="caution">
    <text evidence="1">The sequence shown here is derived from an EMBL/GenBank/DDBJ whole genome shotgun (WGS) entry which is preliminary data.</text>
</comment>
<evidence type="ECO:0000313" key="2">
    <source>
        <dbReference type="Proteomes" id="UP000069001"/>
    </source>
</evidence>
<dbReference type="EMBL" id="LOYH01000027">
    <property type="protein sequence ID" value="KVK86118.1"/>
    <property type="molecule type" value="Genomic_DNA"/>
</dbReference>
<proteinExistence type="predicted"/>
<sequence>MVAKRPAKPPSVVPATNSALISADVPRSKRSAIYAIDSAKTNGMTRPAAKRAPRNDAKLAACADHTTGSATAIAASEIAMRRSMRAASTPTNGAIMATAAVVALTPCPARSAPTPKVAASSCRMPCVEYRLRNAAKPQRKNAMRVVLSFIGAAWSSMATV</sequence>
<reference evidence="1 2" key="1">
    <citation type="submission" date="2015-11" db="EMBL/GenBank/DDBJ databases">
        <title>Expanding the genomic diversity of Burkholderia species for the development of highly accurate diagnostics.</title>
        <authorList>
            <person name="Sahl J."/>
            <person name="Keim P."/>
            <person name="Wagner D."/>
        </authorList>
    </citation>
    <scope>NUCLEOTIDE SEQUENCE [LARGE SCALE GENOMIC DNA]</scope>
    <source>
        <strain evidence="1 2">MSMB1302</strain>
    </source>
</reference>
<accession>A0A118KL32</accession>